<evidence type="ECO:0000313" key="2">
    <source>
        <dbReference type="EMBL" id="KAE8931082.1"/>
    </source>
</evidence>
<dbReference type="Proteomes" id="UP000433483">
    <property type="component" value="Unassembled WGS sequence"/>
</dbReference>
<dbReference type="EMBL" id="QXFX01001338">
    <property type="protein sequence ID" value="KAE9092008.1"/>
    <property type="molecule type" value="Genomic_DNA"/>
</dbReference>
<dbReference type="EMBL" id="QXFZ01001344">
    <property type="protein sequence ID" value="KAE9092230.1"/>
    <property type="molecule type" value="Genomic_DNA"/>
</dbReference>
<dbReference type="Proteomes" id="UP000486351">
    <property type="component" value="Unassembled WGS sequence"/>
</dbReference>
<evidence type="ECO:0000313" key="13">
    <source>
        <dbReference type="Proteomes" id="UP000433483"/>
    </source>
</evidence>
<evidence type="ECO:0000313" key="10">
    <source>
        <dbReference type="EMBL" id="KAE9301728.1"/>
    </source>
</evidence>
<dbReference type="EMBL" id="QXFY01000879">
    <property type="protein sequence ID" value="KAE9333749.1"/>
    <property type="molecule type" value="Genomic_DNA"/>
</dbReference>
<dbReference type="EMBL" id="QXGF01001287">
    <property type="protein sequence ID" value="KAE8931082.1"/>
    <property type="molecule type" value="Genomic_DNA"/>
</dbReference>
<dbReference type="Proteomes" id="UP000440732">
    <property type="component" value="Unassembled WGS sequence"/>
</dbReference>
<evidence type="ECO:0000313" key="16">
    <source>
        <dbReference type="Proteomes" id="UP000440732"/>
    </source>
</evidence>
<organism evidence="2 12">
    <name type="scientific">Phytophthora fragariae</name>
    <dbReference type="NCBI Taxonomy" id="53985"/>
    <lineage>
        <taxon>Eukaryota</taxon>
        <taxon>Sar</taxon>
        <taxon>Stramenopiles</taxon>
        <taxon>Oomycota</taxon>
        <taxon>Peronosporomycetes</taxon>
        <taxon>Peronosporales</taxon>
        <taxon>Peronosporaceae</taxon>
        <taxon>Phytophthora</taxon>
    </lineage>
</organism>
<evidence type="ECO:0000313" key="20">
    <source>
        <dbReference type="Proteomes" id="UP000486351"/>
    </source>
</evidence>
<sequence length="129" mass="14945">MSSKSDDFGLASTRKDPRRKKVFQRRLHNQLSESRMLEVLDRSLQHERPRSAEKPADLGNQEQEEQHTVDEQEEEEELVCVSTMVKVAHEEPAMSKSSEFQVGGVLKTVRHIHRQRATESVQQENQAEH</sequence>
<dbReference type="EMBL" id="QXGE01000885">
    <property type="protein sequence ID" value="KAE9301728.1"/>
    <property type="molecule type" value="Genomic_DNA"/>
</dbReference>
<evidence type="ECO:0000313" key="17">
    <source>
        <dbReference type="Proteomes" id="UP000441208"/>
    </source>
</evidence>
<evidence type="ECO:0000313" key="7">
    <source>
        <dbReference type="EMBL" id="KAE9192234.1"/>
    </source>
</evidence>
<dbReference type="Proteomes" id="UP000440367">
    <property type="component" value="Unassembled WGS sequence"/>
</dbReference>
<evidence type="ECO:0000313" key="19">
    <source>
        <dbReference type="Proteomes" id="UP000476176"/>
    </source>
</evidence>
<evidence type="ECO:0000313" key="4">
    <source>
        <dbReference type="EMBL" id="KAE9092008.1"/>
    </source>
</evidence>
<dbReference type="EMBL" id="QXGD01001393">
    <property type="protein sequence ID" value="KAE9207144.1"/>
    <property type="molecule type" value="Genomic_DNA"/>
</dbReference>
<dbReference type="Proteomes" id="UP000441208">
    <property type="component" value="Unassembled WGS sequence"/>
</dbReference>
<dbReference type="Proteomes" id="UP000476176">
    <property type="component" value="Unassembled WGS sequence"/>
</dbReference>
<reference evidence="12 13" key="1">
    <citation type="submission" date="2018-08" db="EMBL/GenBank/DDBJ databases">
        <title>Genomic investigation of the strawberry pathogen Phytophthora fragariae indicates pathogenicity is determined by transcriptional variation in three key races.</title>
        <authorList>
            <person name="Adams T.M."/>
            <person name="Armitage A.D."/>
            <person name="Sobczyk M.K."/>
            <person name="Bates H.J."/>
            <person name="Dunwell J.M."/>
            <person name="Nellist C.F."/>
            <person name="Harrison R.J."/>
        </authorList>
    </citation>
    <scope>NUCLEOTIDE SEQUENCE [LARGE SCALE GENOMIC DNA]</scope>
    <source>
        <strain evidence="10 14">A4</strain>
        <strain evidence="9 15">BC-1</strain>
        <strain evidence="8 19">BC-23</strain>
        <strain evidence="7 13">NOV-27</strain>
        <strain evidence="6 16">NOV-5</strain>
        <strain evidence="5 17">NOV-71</strain>
        <strain evidence="11 20">NOV-77</strain>
        <strain evidence="2 12">NOV-9</strain>
        <strain evidence="4 21">ONT-3</strain>
        <strain evidence="3 18">SCRP245</strain>
    </source>
</reference>
<proteinExistence type="predicted"/>
<feature type="region of interest" description="Disordered" evidence="1">
    <location>
        <begin position="1"/>
        <end position="76"/>
    </location>
</feature>
<dbReference type="Proteomes" id="UP000488956">
    <property type="component" value="Unassembled WGS sequence"/>
</dbReference>
<dbReference type="Proteomes" id="UP000460718">
    <property type="component" value="Unassembled WGS sequence"/>
</dbReference>
<evidence type="ECO:0000313" key="21">
    <source>
        <dbReference type="Proteomes" id="UP000488956"/>
    </source>
</evidence>
<evidence type="ECO:0000256" key="1">
    <source>
        <dbReference type="SAM" id="MobiDB-lite"/>
    </source>
</evidence>
<comment type="caution">
    <text evidence="2">The sequence shown here is derived from an EMBL/GenBank/DDBJ whole genome shotgun (WGS) entry which is preliminary data.</text>
</comment>
<evidence type="ECO:0000313" key="12">
    <source>
        <dbReference type="Proteomes" id="UP000429523"/>
    </source>
</evidence>
<dbReference type="EMBL" id="QXGB01001353">
    <property type="protein sequence ID" value="KAE9192234.1"/>
    <property type="molecule type" value="Genomic_DNA"/>
</dbReference>
<name>A0A6A3EBW4_9STRA</name>
<evidence type="ECO:0000313" key="14">
    <source>
        <dbReference type="Proteomes" id="UP000437068"/>
    </source>
</evidence>
<evidence type="ECO:0000313" key="8">
    <source>
        <dbReference type="EMBL" id="KAE9205758.1"/>
    </source>
</evidence>
<keyword evidence="13" id="KW-1185">Reference proteome</keyword>
<evidence type="ECO:0000313" key="9">
    <source>
        <dbReference type="EMBL" id="KAE9207144.1"/>
    </source>
</evidence>
<gene>
    <name evidence="10" type="ORF">PF001_g14328</name>
    <name evidence="9" type="ORF">PF002_g19792</name>
    <name evidence="8" type="ORF">PF004_g17490</name>
    <name evidence="7" type="ORF">PF005_g18541</name>
    <name evidence="6" type="ORF">PF006_g17484</name>
    <name evidence="5" type="ORF">PF007_g18597</name>
    <name evidence="11" type="ORF">PF008_g14303</name>
    <name evidence="2" type="ORF">PF009_g18847</name>
    <name evidence="4" type="ORF">PF010_g17965</name>
    <name evidence="3" type="ORF">PF011_g17423</name>
</gene>
<feature type="compositionally biased region" description="Basic and acidic residues" evidence="1">
    <location>
        <begin position="35"/>
        <end position="56"/>
    </location>
</feature>
<evidence type="ECO:0000313" key="3">
    <source>
        <dbReference type="EMBL" id="KAE8992754.1"/>
    </source>
</evidence>
<protein>
    <submittedName>
        <fullName evidence="2">Uncharacterized protein</fullName>
    </submittedName>
</protein>
<accession>A0A6A3EBW4</accession>
<dbReference type="OrthoDB" id="75751at2759"/>
<dbReference type="EMBL" id="QXGA01001294">
    <property type="protein sequence ID" value="KAE9123151.1"/>
    <property type="molecule type" value="Genomic_DNA"/>
</dbReference>
<evidence type="ECO:0000313" key="11">
    <source>
        <dbReference type="EMBL" id="KAE9333749.1"/>
    </source>
</evidence>
<dbReference type="AlphaFoldDB" id="A0A6A3EBW4"/>
<evidence type="ECO:0000313" key="18">
    <source>
        <dbReference type="Proteomes" id="UP000460718"/>
    </source>
</evidence>
<evidence type="ECO:0000313" key="6">
    <source>
        <dbReference type="EMBL" id="KAE9123151.1"/>
    </source>
</evidence>
<dbReference type="Proteomes" id="UP000437068">
    <property type="component" value="Unassembled WGS sequence"/>
</dbReference>
<dbReference type="EMBL" id="QXGC01001314">
    <property type="protein sequence ID" value="KAE9205758.1"/>
    <property type="molecule type" value="Genomic_DNA"/>
</dbReference>
<feature type="compositionally biased region" description="Basic residues" evidence="1">
    <location>
        <begin position="16"/>
        <end position="28"/>
    </location>
</feature>
<dbReference type="Proteomes" id="UP000429523">
    <property type="component" value="Unassembled WGS sequence"/>
</dbReference>
<evidence type="ECO:0000313" key="5">
    <source>
        <dbReference type="EMBL" id="KAE9092230.1"/>
    </source>
</evidence>
<dbReference type="EMBL" id="QXFW01001316">
    <property type="protein sequence ID" value="KAE8992754.1"/>
    <property type="molecule type" value="Genomic_DNA"/>
</dbReference>
<evidence type="ECO:0000313" key="15">
    <source>
        <dbReference type="Proteomes" id="UP000440367"/>
    </source>
</evidence>